<evidence type="ECO:0000313" key="1">
    <source>
        <dbReference type="EMBL" id="GAI46880.1"/>
    </source>
</evidence>
<comment type="caution">
    <text evidence="1">The sequence shown here is derived from an EMBL/GenBank/DDBJ whole genome shotgun (WGS) entry which is preliminary data.</text>
</comment>
<feature type="non-terminal residue" evidence="1">
    <location>
        <position position="1"/>
    </location>
</feature>
<gene>
    <name evidence="1" type="ORF">S06H3_62132</name>
</gene>
<sequence>EQRERLKANLERLKRQHRWGHVSDEEYLAEYKATERQLGQLPPAEGNEEMLHQFARLLANVAYVWKESTQEERNKIARTLFEEVRLDSGGKVVAVKPQPEAAPFFKLNYECHCKSIASETDLGRFLMLYLENGYFPVLAPAELFLNRREKLPASLWPEI</sequence>
<dbReference type="AlphaFoldDB" id="X1Q739"/>
<feature type="non-terminal residue" evidence="1">
    <location>
        <position position="159"/>
    </location>
</feature>
<reference evidence="1" key="1">
    <citation type="journal article" date="2014" name="Front. Microbiol.">
        <title>High frequency of phylogenetically diverse reductive dehalogenase-homologous genes in deep subseafloor sedimentary metagenomes.</title>
        <authorList>
            <person name="Kawai M."/>
            <person name="Futagami T."/>
            <person name="Toyoda A."/>
            <person name="Takaki Y."/>
            <person name="Nishi S."/>
            <person name="Hori S."/>
            <person name="Arai W."/>
            <person name="Tsubouchi T."/>
            <person name="Morono Y."/>
            <person name="Uchiyama I."/>
            <person name="Ito T."/>
            <person name="Fujiyama A."/>
            <person name="Inagaki F."/>
            <person name="Takami H."/>
        </authorList>
    </citation>
    <scope>NUCLEOTIDE SEQUENCE</scope>
    <source>
        <strain evidence="1">Expedition CK06-06</strain>
    </source>
</reference>
<organism evidence="1">
    <name type="scientific">marine sediment metagenome</name>
    <dbReference type="NCBI Taxonomy" id="412755"/>
    <lineage>
        <taxon>unclassified sequences</taxon>
        <taxon>metagenomes</taxon>
        <taxon>ecological metagenomes</taxon>
    </lineage>
</organism>
<accession>X1Q739</accession>
<protein>
    <submittedName>
        <fullName evidence="1">Uncharacterized protein</fullName>
    </submittedName>
</protein>
<proteinExistence type="predicted"/>
<dbReference type="EMBL" id="BARV01040885">
    <property type="protein sequence ID" value="GAI46880.1"/>
    <property type="molecule type" value="Genomic_DNA"/>
</dbReference>
<name>X1Q739_9ZZZZ</name>